<accession>A0A6H3NU57</accession>
<organism evidence="2 3">
    <name type="scientific">Leptospira bandrabouensis</name>
    <dbReference type="NCBI Taxonomy" id="2484903"/>
    <lineage>
        <taxon>Bacteria</taxon>
        <taxon>Pseudomonadati</taxon>
        <taxon>Spirochaetota</taxon>
        <taxon>Spirochaetia</taxon>
        <taxon>Leptospirales</taxon>
        <taxon>Leptospiraceae</taxon>
        <taxon>Leptospira</taxon>
    </lineage>
</organism>
<evidence type="ECO:0008006" key="4">
    <source>
        <dbReference type="Google" id="ProtNLM"/>
    </source>
</evidence>
<dbReference type="EMBL" id="RQHU01000014">
    <property type="protein sequence ID" value="TGN13490.1"/>
    <property type="molecule type" value="Genomic_DNA"/>
</dbReference>
<dbReference type="Proteomes" id="UP000297649">
    <property type="component" value="Unassembled WGS sequence"/>
</dbReference>
<feature type="compositionally biased region" description="Polar residues" evidence="1">
    <location>
        <begin position="273"/>
        <end position="283"/>
    </location>
</feature>
<feature type="region of interest" description="Disordered" evidence="1">
    <location>
        <begin position="273"/>
        <end position="293"/>
    </location>
</feature>
<keyword evidence="3" id="KW-1185">Reference proteome</keyword>
<evidence type="ECO:0000313" key="2">
    <source>
        <dbReference type="EMBL" id="TGN13490.1"/>
    </source>
</evidence>
<evidence type="ECO:0000256" key="1">
    <source>
        <dbReference type="SAM" id="MobiDB-lite"/>
    </source>
</evidence>
<sequence length="293" mass="33800">METTHTNFESRLKIFFSVDVVGSTAFKNKENDSQVQPWLQFYKDFYNEFEILFVRNIEQEYERVGEEFDCQKILPNFWKSLGDELVFEATLNHHAQASILVVAFKNALEIFNNNNGVRSFGLSVKGTSWCAGFPVMNAELRHKKDYDFIGPSIDTGFRLTKFATETKFVISIELALILTAKVKNYLEFFYEGKHILKGVLKDRPYPIIAINIKSPNLDETEKDITPVVTRENLDKFLSKFFRDNKIPKPFIKGDNDFGIAPSWYEEKRQNLIKQSEEPGSSGLNLIPSPEIPE</sequence>
<proteinExistence type="predicted"/>
<name>A0A6H3NU57_9LEPT</name>
<dbReference type="AlphaFoldDB" id="A0A6H3NU57"/>
<comment type="caution">
    <text evidence="2">The sequence shown here is derived from an EMBL/GenBank/DDBJ whole genome shotgun (WGS) entry which is preliminary data.</text>
</comment>
<protein>
    <recommendedName>
        <fullName evidence="4">Adenylate/guanylate cyclase domain-containing protein</fullName>
    </recommendedName>
</protein>
<reference evidence="2" key="1">
    <citation type="journal article" date="2019" name="PLoS Negl. Trop. Dis.">
        <title>Revisiting the worldwide diversity of Leptospira species in the environment.</title>
        <authorList>
            <person name="Vincent A.T."/>
            <person name="Schiettekatte O."/>
            <person name="Bourhy P."/>
            <person name="Veyrier F.J."/>
            <person name="Picardeau M."/>
        </authorList>
    </citation>
    <scope>NUCLEOTIDE SEQUENCE [LARGE SCALE GENOMIC DNA]</scope>
    <source>
        <strain evidence="2">201601109</strain>
    </source>
</reference>
<gene>
    <name evidence="2" type="ORF">EHR08_11580</name>
</gene>
<dbReference type="RefSeq" id="WP_135781439.1">
    <property type="nucleotide sequence ID" value="NZ_RQHU01000014.1"/>
</dbReference>
<evidence type="ECO:0000313" key="3">
    <source>
        <dbReference type="Proteomes" id="UP000297649"/>
    </source>
</evidence>